<evidence type="ECO:0000313" key="2">
    <source>
        <dbReference type="Proteomes" id="UP000515121"/>
    </source>
</evidence>
<protein>
    <submittedName>
        <fullName evidence="3">Protein phosphatase inhibitor 2-like</fullName>
    </submittedName>
</protein>
<feature type="region of interest" description="Disordered" evidence="1">
    <location>
        <begin position="1"/>
        <end position="64"/>
    </location>
</feature>
<proteinExistence type="predicted"/>
<feature type="compositionally biased region" description="Basic residues" evidence="1">
    <location>
        <begin position="7"/>
        <end position="16"/>
    </location>
</feature>
<dbReference type="Pfam" id="PF04979">
    <property type="entry name" value="IPP-2"/>
    <property type="match status" value="1"/>
</dbReference>
<feature type="compositionally biased region" description="Basic and acidic residues" evidence="1">
    <location>
        <begin position="112"/>
        <end position="123"/>
    </location>
</feature>
<reference evidence="3" key="1">
    <citation type="submission" date="2025-08" db="UniProtKB">
        <authorList>
            <consortium name="RefSeq"/>
        </authorList>
    </citation>
    <scope>IDENTIFICATION</scope>
    <source>
        <tissue evidence="3">Fruit stalk</tissue>
    </source>
</reference>
<dbReference type="InterPro" id="IPR007062">
    <property type="entry name" value="PPI-2"/>
</dbReference>
<dbReference type="PANTHER" id="PTHR12398">
    <property type="entry name" value="PROTEIN PHOSPHATASE INHIBITOR"/>
    <property type="match status" value="1"/>
</dbReference>
<dbReference type="Proteomes" id="UP000515121">
    <property type="component" value="Unplaced"/>
</dbReference>
<feature type="compositionally biased region" description="Polar residues" evidence="1">
    <location>
        <begin position="53"/>
        <end position="63"/>
    </location>
</feature>
<dbReference type="AlphaFoldDB" id="A0A6P5YD01"/>
<organism evidence="2 3">
    <name type="scientific">Durio zibethinus</name>
    <name type="common">Durian</name>
    <dbReference type="NCBI Taxonomy" id="66656"/>
    <lineage>
        <taxon>Eukaryota</taxon>
        <taxon>Viridiplantae</taxon>
        <taxon>Streptophyta</taxon>
        <taxon>Embryophyta</taxon>
        <taxon>Tracheophyta</taxon>
        <taxon>Spermatophyta</taxon>
        <taxon>Magnoliopsida</taxon>
        <taxon>eudicotyledons</taxon>
        <taxon>Gunneridae</taxon>
        <taxon>Pentapetalae</taxon>
        <taxon>rosids</taxon>
        <taxon>malvids</taxon>
        <taxon>Malvales</taxon>
        <taxon>Malvaceae</taxon>
        <taxon>Helicteroideae</taxon>
        <taxon>Durio</taxon>
    </lineage>
</organism>
<keyword evidence="2" id="KW-1185">Reference proteome</keyword>
<dbReference type="GO" id="GO:0004864">
    <property type="term" value="F:protein phosphatase inhibitor activity"/>
    <property type="evidence" value="ECO:0007669"/>
    <property type="project" value="UniProtKB-KW"/>
</dbReference>
<keyword evidence="3" id="KW-0650">Protein phosphatase inhibitor</keyword>
<dbReference type="KEGG" id="dzi:111290735"/>
<dbReference type="RefSeq" id="XP_022737921.1">
    <property type="nucleotide sequence ID" value="XM_022882186.1"/>
</dbReference>
<feature type="compositionally biased region" description="Basic and acidic residues" evidence="1">
    <location>
        <begin position="28"/>
        <end position="41"/>
    </location>
</feature>
<feature type="region of interest" description="Disordered" evidence="1">
    <location>
        <begin position="84"/>
        <end position="123"/>
    </location>
</feature>
<dbReference type="GO" id="GO:0009966">
    <property type="term" value="P:regulation of signal transduction"/>
    <property type="evidence" value="ECO:0007669"/>
    <property type="project" value="InterPro"/>
</dbReference>
<dbReference type="OrthoDB" id="551302at2759"/>
<evidence type="ECO:0000256" key="1">
    <source>
        <dbReference type="SAM" id="MobiDB-lite"/>
    </source>
</evidence>
<sequence length="191" mass="21611">MGIKSSHYQHKKMKGRVRWDEANLSEIEANKPVRKKIDEPKTPYPPMIEEDGSSSTRPDNSVKSIGYSAHAEALRNALNKLALSEKNNGASGGWTSSDEEGETGDEDQGFAKQRDAVSFEDRRRAHYDEFKKVKEMQEKACFLDDEHDNGKHNSGSCSNLSIDSREIDIEDDDQILPIIYIENNDDQSFTQ</sequence>
<dbReference type="PANTHER" id="PTHR12398:SF28">
    <property type="entry name" value="PROTEIN PHOSPHATASE INHIBITOR 2-LIKE ISOFORM X1"/>
    <property type="match status" value="1"/>
</dbReference>
<accession>A0A6P5YD01</accession>
<feature type="compositionally biased region" description="Acidic residues" evidence="1">
    <location>
        <begin position="97"/>
        <end position="108"/>
    </location>
</feature>
<dbReference type="GeneID" id="111290735"/>
<name>A0A6P5YD01_DURZI</name>
<evidence type="ECO:0000313" key="3">
    <source>
        <dbReference type="RefSeq" id="XP_022737921.1"/>
    </source>
</evidence>
<gene>
    <name evidence="3" type="primary">LOC111290735</name>
</gene>